<evidence type="ECO:0000256" key="3">
    <source>
        <dbReference type="ARBA" id="ARBA00022448"/>
    </source>
</evidence>
<evidence type="ECO:0000313" key="13">
    <source>
        <dbReference type="Proteomes" id="UP001221302"/>
    </source>
</evidence>
<feature type="transmembrane region" description="Helical" evidence="10">
    <location>
        <begin position="23"/>
        <end position="44"/>
    </location>
</feature>
<dbReference type="NCBIfam" id="TIGR01352">
    <property type="entry name" value="tonB_Cterm"/>
    <property type="match status" value="1"/>
</dbReference>
<evidence type="ECO:0000256" key="10">
    <source>
        <dbReference type="SAM" id="Phobius"/>
    </source>
</evidence>
<dbReference type="Proteomes" id="UP001221302">
    <property type="component" value="Unassembled WGS sequence"/>
</dbReference>
<dbReference type="GO" id="GO:0055085">
    <property type="term" value="P:transmembrane transport"/>
    <property type="evidence" value="ECO:0007669"/>
    <property type="project" value="InterPro"/>
</dbReference>
<evidence type="ECO:0000256" key="8">
    <source>
        <dbReference type="ARBA" id="ARBA00022989"/>
    </source>
</evidence>
<evidence type="ECO:0000256" key="6">
    <source>
        <dbReference type="ARBA" id="ARBA00022692"/>
    </source>
</evidence>
<dbReference type="Gene3D" id="3.30.1150.10">
    <property type="match status" value="1"/>
</dbReference>
<keyword evidence="13" id="KW-1185">Reference proteome</keyword>
<dbReference type="Pfam" id="PF03544">
    <property type="entry name" value="TonB_C"/>
    <property type="match status" value="1"/>
</dbReference>
<keyword evidence="6 10" id="KW-0812">Transmembrane</keyword>
<dbReference type="AlphaFoldDB" id="A0AAE3P1D8"/>
<keyword evidence="9 10" id="KW-0472">Membrane</keyword>
<comment type="similarity">
    <text evidence="2">Belongs to the TonB family.</text>
</comment>
<dbReference type="EMBL" id="JARGDL010000008">
    <property type="protein sequence ID" value="MDF1611947.1"/>
    <property type="molecule type" value="Genomic_DNA"/>
</dbReference>
<keyword evidence="4" id="KW-1003">Cell membrane</keyword>
<sequence>MKSTLDKNIYGFLELKKIYLKNYFYGLVFAILFHLFLFLSLIFLTQNESQEMIKEKLQIVNYVELGPPPSIIENQINIIKENSKPTFGNLKAAKKGEETSDFETPKESKPVRDVKVEDSKLVEKKVEAVDETYYVSVDVMPEPFGGIEKLQQNVTYPDEARKNSIIGKVFVKAFINENGEVTKTEIIKGLGFGCDEEASWIIKNTRFRSGKKNGKPVKVQMVIPITFHP</sequence>
<dbReference type="SUPFAM" id="SSF74653">
    <property type="entry name" value="TolA/TonB C-terminal domain"/>
    <property type="match status" value="1"/>
</dbReference>
<dbReference type="PANTHER" id="PTHR33446:SF2">
    <property type="entry name" value="PROTEIN TONB"/>
    <property type="match status" value="1"/>
</dbReference>
<dbReference type="PANTHER" id="PTHR33446">
    <property type="entry name" value="PROTEIN TONB-RELATED"/>
    <property type="match status" value="1"/>
</dbReference>
<keyword evidence="3" id="KW-0813">Transport</keyword>
<evidence type="ECO:0000256" key="5">
    <source>
        <dbReference type="ARBA" id="ARBA00022519"/>
    </source>
</evidence>
<dbReference type="InterPro" id="IPR037682">
    <property type="entry name" value="TonB_C"/>
</dbReference>
<dbReference type="GO" id="GO:0098797">
    <property type="term" value="C:plasma membrane protein complex"/>
    <property type="evidence" value="ECO:0007669"/>
    <property type="project" value="TreeGrafter"/>
</dbReference>
<evidence type="ECO:0000259" key="11">
    <source>
        <dbReference type="PROSITE" id="PS52015"/>
    </source>
</evidence>
<organism evidence="12 13">
    <name type="scientific">Stygiobacter electus</name>
    <dbReference type="NCBI Taxonomy" id="3032292"/>
    <lineage>
        <taxon>Bacteria</taxon>
        <taxon>Pseudomonadati</taxon>
        <taxon>Ignavibacteriota</taxon>
        <taxon>Ignavibacteria</taxon>
        <taxon>Ignavibacteriales</taxon>
        <taxon>Melioribacteraceae</taxon>
        <taxon>Stygiobacter</taxon>
    </lineage>
</organism>
<comment type="caution">
    <text evidence="12">The sequence shown here is derived from an EMBL/GenBank/DDBJ whole genome shotgun (WGS) entry which is preliminary data.</text>
</comment>
<comment type="subcellular location">
    <subcellularLocation>
        <location evidence="1">Cell inner membrane</location>
        <topology evidence="1">Single-pass membrane protein</topology>
        <orientation evidence="1">Periplasmic side</orientation>
    </subcellularLocation>
</comment>
<keyword evidence="7" id="KW-0653">Protein transport</keyword>
<dbReference type="RefSeq" id="WP_321535715.1">
    <property type="nucleotide sequence ID" value="NZ_JARGDL010000008.1"/>
</dbReference>
<dbReference type="GO" id="GO:0031992">
    <property type="term" value="F:energy transducer activity"/>
    <property type="evidence" value="ECO:0007669"/>
    <property type="project" value="TreeGrafter"/>
</dbReference>
<keyword evidence="8 10" id="KW-1133">Transmembrane helix</keyword>
<dbReference type="InterPro" id="IPR006260">
    <property type="entry name" value="TonB/TolA_C"/>
</dbReference>
<name>A0AAE3P1D8_9BACT</name>
<feature type="domain" description="TonB C-terminal" evidence="11">
    <location>
        <begin position="141"/>
        <end position="229"/>
    </location>
</feature>
<proteinExistence type="inferred from homology"/>
<evidence type="ECO:0000256" key="1">
    <source>
        <dbReference type="ARBA" id="ARBA00004383"/>
    </source>
</evidence>
<evidence type="ECO:0000256" key="4">
    <source>
        <dbReference type="ARBA" id="ARBA00022475"/>
    </source>
</evidence>
<reference evidence="12" key="1">
    <citation type="submission" date="2023-03" db="EMBL/GenBank/DDBJ databases">
        <title>Stygiobacter electus gen. nov., sp. nov., facultatively anaerobic thermotolerant bacterium of the class Ignavibacteria from a well of Yessentuki mineral water deposit.</title>
        <authorList>
            <person name="Podosokorskaya O.A."/>
            <person name="Elcheninov A.G."/>
            <person name="Petrova N.F."/>
            <person name="Zavarzina D.G."/>
            <person name="Kublanov I.V."/>
            <person name="Merkel A.Y."/>
        </authorList>
    </citation>
    <scope>NUCLEOTIDE SEQUENCE</scope>
    <source>
        <strain evidence="12">09-Me</strain>
    </source>
</reference>
<dbReference type="InterPro" id="IPR051045">
    <property type="entry name" value="TonB-dependent_transducer"/>
</dbReference>
<keyword evidence="5" id="KW-0997">Cell inner membrane</keyword>
<accession>A0AAE3P1D8</accession>
<gene>
    <name evidence="12" type="ORF">P0M35_07280</name>
</gene>
<protein>
    <submittedName>
        <fullName evidence="12">Energy transducer TonB</fullName>
    </submittedName>
</protein>
<evidence type="ECO:0000313" key="12">
    <source>
        <dbReference type="EMBL" id="MDF1611947.1"/>
    </source>
</evidence>
<evidence type="ECO:0000256" key="7">
    <source>
        <dbReference type="ARBA" id="ARBA00022927"/>
    </source>
</evidence>
<dbReference type="GO" id="GO:0015031">
    <property type="term" value="P:protein transport"/>
    <property type="evidence" value="ECO:0007669"/>
    <property type="project" value="UniProtKB-KW"/>
</dbReference>
<evidence type="ECO:0000256" key="2">
    <source>
        <dbReference type="ARBA" id="ARBA00006555"/>
    </source>
</evidence>
<dbReference type="PROSITE" id="PS52015">
    <property type="entry name" value="TONB_CTD"/>
    <property type="match status" value="1"/>
</dbReference>
<evidence type="ECO:0000256" key="9">
    <source>
        <dbReference type="ARBA" id="ARBA00023136"/>
    </source>
</evidence>